<evidence type="ECO:0000256" key="12">
    <source>
        <dbReference type="SAM" id="MobiDB-lite"/>
    </source>
</evidence>
<comment type="subcellular location">
    <subcellularLocation>
        <location evidence="1">Membrane</location>
    </subcellularLocation>
</comment>
<keyword evidence="8 11" id="KW-0067">ATP-binding</keyword>
<dbReference type="FunFam" id="3.30.200.20:FF:000307">
    <property type="entry name" value="pollen receptor-like kinase 1"/>
    <property type="match status" value="1"/>
</dbReference>
<gene>
    <name evidence="16" type="ORF">POM88_042086</name>
</gene>
<dbReference type="EMBL" id="JAUIZM010000009">
    <property type="protein sequence ID" value="KAK1366525.1"/>
    <property type="molecule type" value="Genomic_DNA"/>
</dbReference>
<organism evidence="16 17">
    <name type="scientific">Heracleum sosnowskyi</name>
    <dbReference type="NCBI Taxonomy" id="360622"/>
    <lineage>
        <taxon>Eukaryota</taxon>
        <taxon>Viridiplantae</taxon>
        <taxon>Streptophyta</taxon>
        <taxon>Embryophyta</taxon>
        <taxon>Tracheophyta</taxon>
        <taxon>Spermatophyta</taxon>
        <taxon>Magnoliopsida</taxon>
        <taxon>eudicotyledons</taxon>
        <taxon>Gunneridae</taxon>
        <taxon>Pentapetalae</taxon>
        <taxon>asterids</taxon>
        <taxon>campanulids</taxon>
        <taxon>Apiales</taxon>
        <taxon>Apiaceae</taxon>
        <taxon>Apioideae</taxon>
        <taxon>apioid superclade</taxon>
        <taxon>Tordylieae</taxon>
        <taxon>Tordyliinae</taxon>
        <taxon>Heracleum</taxon>
    </lineage>
</organism>
<evidence type="ECO:0000313" key="17">
    <source>
        <dbReference type="Proteomes" id="UP001237642"/>
    </source>
</evidence>
<dbReference type="GO" id="GO:0005524">
    <property type="term" value="F:ATP binding"/>
    <property type="evidence" value="ECO:0007669"/>
    <property type="project" value="UniProtKB-UniRule"/>
</dbReference>
<evidence type="ECO:0000256" key="1">
    <source>
        <dbReference type="ARBA" id="ARBA00004370"/>
    </source>
</evidence>
<evidence type="ECO:0000256" key="6">
    <source>
        <dbReference type="ARBA" id="ARBA00022737"/>
    </source>
</evidence>
<keyword evidence="16" id="KW-0808">Transferase</keyword>
<feature type="region of interest" description="Disordered" evidence="12">
    <location>
        <begin position="557"/>
        <end position="587"/>
    </location>
</feature>
<keyword evidence="3" id="KW-0433">Leucine-rich repeat</keyword>
<keyword evidence="17" id="KW-1185">Reference proteome</keyword>
<feature type="binding site" evidence="11">
    <location>
        <position position="352"/>
    </location>
    <ligand>
        <name>ATP</name>
        <dbReference type="ChEBI" id="CHEBI:30616"/>
    </ligand>
</feature>
<keyword evidence="4 13" id="KW-0812">Transmembrane</keyword>
<dbReference type="Pfam" id="PF07714">
    <property type="entry name" value="PK_Tyr_Ser-Thr"/>
    <property type="match status" value="1"/>
</dbReference>
<feature type="chain" id="PRO_5042243755" evidence="14">
    <location>
        <begin position="24"/>
        <end position="587"/>
    </location>
</feature>
<feature type="transmembrane region" description="Helical" evidence="13">
    <location>
        <begin position="247"/>
        <end position="274"/>
    </location>
</feature>
<dbReference type="InterPro" id="IPR001245">
    <property type="entry name" value="Ser-Thr/Tyr_kinase_cat_dom"/>
</dbReference>
<keyword evidence="9 13" id="KW-1133">Transmembrane helix</keyword>
<name>A0AAD8M8W8_9APIA</name>
<keyword evidence="6" id="KW-0677">Repeat</keyword>
<keyword evidence="2" id="KW-0597">Phosphoprotein</keyword>
<feature type="compositionally biased region" description="Polar residues" evidence="12">
    <location>
        <begin position="557"/>
        <end position="573"/>
    </location>
</feature>
<dbReference type="InterPro" id="IPR050994">
    <property type="entry name" value="At_inactive_RLKs"/>
</dbReference>
<dbReference type="Gene3D" id="3.30.200.20">
    <property type="entry name" value="Phosphorylase Kinase, domain 1"/>
    <property type="match status" value="1"/>
</dbReference>
<evidence type="ECO:0000256" key="10">
    <source>
        <dbReference type="ARBA" id="ARBA00023136"/>
    </source>
</evidence>
<dbReference type="InterPro" id="IPR000719">
    <property type="entry name" value="Prot_kinase_dom"/>
</dbReference>
<accession>A0AAD8M8W8</accession>
<evidence type="ECO:0000256" key="13">
    <source>
        <dbReference type="SAM" id="Phobius"/>
    </source>
</evidence>
<dbReference type="GO" id="GO:0004672">
    <property type="term" value="F:protein kinase activity"/>
    <property type="evidence" value="ECO:0007669"/>
    <property type="project" value="InterPro"/>
</dbReference>
<dbReference type="PANTHER" id="PTHR48010">
    <property type="entry name" value="OS05G0588300 PROTEIN"/>
    <property type="match status" value="1"/>
</dbReference>
<dbReference type="SUPFAM" id="SSF52058">
    <property type="entry name" value="L domain-like"/>
    <property type="match status" value="1"/>
</dbReference>
<dbReference type="Gene3D" id="3.80.10.10">
    <property type="entry name" value="Ribonuclease Inhibitor"/>
    <property type="match status" value="2"/>
</dbReference>
<evidence type="ECO:0000256" key="3">
    <source>
        <dbReference type="ARBA" id="ARBA00022614"/>
    </source>
</evidence>
<dbReference type="InterPro" id="IPR017441">
    <property type="entry name" value="Protein_kinase_ATP_BS"/>
</dbReference>
<evidence type="ECO:0000256" key="9">
    <source>
        <dbReference type="ARBA" id="ARBA00022989"/>
    </source>
</evidence>
<feature type="domain" description="Protein kinase" evidence="15">
    <location>
        <begin position="324"/>
        <end position="587"/>
    </location>
</feature>
<evidence type="ECO:0000256" key="14">
    <source>
        <dbReference type="SAM" id="SignalP"/>
    </source>
</evidence>
<keyword evidence="5 14" id="KW-0732">Signal</keyword>
<protein>
    <submittedName>
        <fullName evidence="16">Inactive receptor kinase</fullName>
    </submittedName>
</protein>
<evidence type="ECO:0000259" key="15">
    <source>
        <dbReference type="PROSITE" id="PS50011"/>
    </source>
</evidence>
<keyword evidence="10 13" id="KW-0472">Membrane</keyword>
<evidence type="ECO:0000256" key="7">
    <source>
        <dbReference type="ARBA" id="ARBA00022741"/>
    </source>
</evidence>
<dbReference type="Pfam" id="PF00560">
    <property type="entry name" value="LRR_1"/>
    <property type="match status" value="3"/>
</dbReference>
<feature type="signal peptide" evidence="14">
    <location>
        <begin position="1"/>
        <end position="23"/>
    </location>
</feature>
<dbReference type="InterPro" id="IPR013210">
    <property type="entry name" value="LRR_N_plant-typ"/>
</dbReference>
<dbReference type="InterPro" id="IPR001611">
    <property type="entry name" value="Leu-rich_rpt"/>
</dbReference>
<proteinExistence type="predicted"/>
<dbReference type="InterPro" id="IPR032675">
    <property type="entry name" value="LRR_dom_sf"/>
</dbReference>
<comment type="caution">
    <text evidence="16">The sequence shown here is derived from an EMBL/GenBank/DDBJ whole genome shotgun (WGS) entry which is preliminary data.</text>
</comment>
<evidence type="ECO:0000256" key="2">
    <source>
        <dbReference type="ARBA" id="ARBA00022553"/>
    </source>
</evidence>
<reference evidence="16" key="1">
    <citation type="submission" date="2023-02" db="EMBL/GenBank/DDBJ databases">
        <title>Genome of toxic invasive species Heracleum sosnowskyi carries increased number of genes despite the absence of recent whole-genome duplications.</title>
        <authorList>
            <person name="Schelkunov M."/>
            <person name="Shtratnikova V."/>
            <person name="Makarenko M."/>
            <person name="Klepikova A."/>
            <person name="Omelchenko D."/>
            <person name="Novikova G."/>
            <person name="Obukhova E."/>
            <person name="Bogdanov V."/>
            <person name="Penin A."/>
            <person name="Logacheva M."/>
        </authorList>
    </citation>
    <scope>NUCLEOTIDE SEQUENCE</scope>
    <source>
        <strain evidence="16">Hsosn_3</strain>
        <tissue evidence="16">Leaf</tissue>
    </source>
</reference>
<dbReference type="FunFam" id="3.80.10.10:FF:000234">
    <property type="entry name" value="Probable inactive receptor kinase RLK902"/>
    <property type="match status" value="1"/>
</dbReference>
<keyword evidence="7 11" id="KW-0547">Nucleotide-binding</keyword>
<dbReference type="SUPFAM" id="SSF56112">
    <property type="entry name" value="Protein kinase-like (PK-like)"/>
    <property type="match status" value="1"/>
</dbReference>
<evidence type="ECO:0000256" key="8">
    <source>
        <dbReference type="ARBA" id="ARBA00022840"/>
    </source>
</evidence>
<evidence type="ECO:0000256" key="5">
    <source>
        <dbReference type="ARBA" id="ARBA00022729"/>
    </source>
</evidence>
<dbReference type="Proteomes" id="UP001237642">
    <property type="component" value="Unassembled WGS sequence"/>
</dbReference>
<dbReference type="PROSITE" id="PS00107">
    <property type="entry name" value="PROTEIN_KINASE_ATP"/>
    <property type="match status" value="1"/>
</dbReference>
<dbReference type="Pfam" id="PF08263">
    <property type="entry name" value="LRRNT_2"/>
    <property type="match status" value="1"/>
</dbReference>
<dbReference type="AlphaFoldDB" id="A0AAD8M8W8"/>
<keyword evidence="16" id="KW-0675">Receptor</keyword>
<dbReference type="PANTHER" id="PTHR48010:SF1">
    <property type="entry name" value="PROTEIN KINASE DOMAIN-CONTAINING PROTEIN"/>
    <property type="match status" value="1"/>
</dbReference>
<dbReference type="Gene3D" id="1.10.510.10">
    <property type="entry name" value="Transferase(Phosphotransferase) domain 1"/>
    <property type="match status" value="1"/>
</dbReference>
<evidence type="ECO:0000313" key="16">
    <source>
        <dbReference type="EMBL" id="KAK1366525.1"/>
    </source>
</evidence>
<evidence type="ECO:0000256" key="4">
    <source>
        <dbReference type="ARBA" id="ARBA00022692"/>
    </source>
</evidence>
<sequence>MGVIKFVLFLISLFKVIILVAISEPIEDKQALIDFSQVMYHSRALNWDGDTSVCRNWDGVTCNDDESRVVALRLPAVGFRGLIPENTLSRLSALEVLSLRLNFISGPFPSDIAKLNNLTSLNLQSNNFSGSLPLDFSVWKNLVVFNVSNNKFNGSVPSSISNLTHLVALNLGNNLLSGELPELVLPRLQLLDVSYNNLTGKLPKSLRRFPSSAFLGNNFTPENISIPPSSNLPPNDHHSKKSSKLSVIAILGIVIGSCVLGFAVVAVLLIVCYFNREGKNGILGQSQPKEKGLMKVVSGSQNRNSSLVFFEGCILAFDLEDLLRASAEVLGKGTFGTTYKAALEDSTTVVVKRLREGGVGRREFEQQMEVVGSVKHENVAALRAYYYSKDEKLMVYDYYRHGNLSTMLHANRDQKRTPLGWETRLRLAVGAARGIGHIHAQNNGKLVHGNIKASNIFLNSQKYGCISDLGPATLMTPMAAPVIKTSGYRAPEVTDTRKVSQASDVYSFGVLLLELLTEEEMLGMLQIAMACVARVPDQRPKMTDVLKMLEDIQKISTGQQSYENKSDDSTPTLITPPPADMGTSYFL</sequence>
<reference evidence="16" key="2">
    <citation type="submission" date="2023-05" db="EMBL/GenBank/DDBJ databases">
        <authorList>
            <person name="Schelkunov M.I."/>
        </authorList>
    </citation>
    <scope>NUCLEOTIDE SEQUENCE</scope>
    <source>
        <strain evidence="16">Hsosn_3</strain>
        <tissue evidence="16">Leaf</tissue>
    </source>
</reference>
<dbReference type="InterPro" id="IPR011009">
    <property type="entry name" value="Kinase-like_dom_sf"/>
</dbReference>
<dbReference type="GO" id="GO:0016020">
    <property type="term" value="C:membrane"/>
    <property type="evidence" value="ECO:0007669"/>
    <property type="project" value="UniProtKB-SubCell"/>
</dbReference>
<evidence type="ECO:0000256" key="11">
    <source>
        <dbReference type="PROSITE-ProRule" id="PRU10141"/>
    </source>
</evidence>
<dbReference type="PROSITE" id="PS50011">
    <property type="entry name" value="PROTEIN_KINASE_DOM"/>
    <property type="match status" value="1"/>
</dbReference>
<keyword evidence="16" id="KW-0418">Kinase</keyword>